<dbReference type="Proteomes" id="UP001254813">
    <property type="component" value="Unassembled WGS sequence"/>
</dbReference>
<evidence type="ECO:0000259" key="1">
    <source>
        <dbReference type="Pfam" id="PF24035"/>
    </source>
</evidence>
<gene>
    <name evidence="2" type="ORF">NDI79_04395</name>
</gene>
<reference evidence="2 3" key="1">
    <citation type="submission" date="2022-06" db="EMBL/GenBank/DDBJ databases">
        <title>Halogeometricum sp. a new haloarchaeum isolate from saline soil.</title>
        <authorList>
            <person name="Strakova D."/>
            <person name="Galisteo C."/>
            <person name="Sanchez-Porro C."/>
            <person name="Ventosa A."/>
        </authorList>
    </citation>
    <scope>NUCLEOTIDE SEQUENCE [LARGE SCALE GENOMIC DNA]</scope>
    <source>
        <strain evidence="3">S3BR25-2</strain>
    </source>
</reference>
<dbReference type="EMBL" id="JAMQOQ010000001">
    <property type="protein sequence ID" value="MDS0293412.1"/>
    <property type="molecule type" value="Genomic_DNA"/>
</dbReference>
<name>A0ABU2FY01_9EURY</name>
<keyword evidence="3" id="KW-1185">Reference proteome</keyword>
<proteinExistence type="predicted"/>
<dbReference type="Pfam" id="PF24035">
    <property type="entry name" value="DUF7344"/>
    <property type="match status" value="1"/>
</dbReference>
<dbReference type="InterPro" id="IPR055768">
    <property type="entry name" value="DUF7344"/>
</dbReference>
<protein>
    <recommendedName>
        <fullName evidence="1">DUF7344 domain-containing protein</fullName>
    </recommendedName>
</protein>
<sequence length="115" mass="12095">MERDVMYGLLGHPFRRALVAADALRAPISLSRMADAVTDALASIPEPATPDAPRATPNLELHLHHTHLPKLDAAGVLAYDAAERTVVDVDEAAVARLSGMSETLAAECADALASD</sequence>
<dbReference type="RefSeq" id="WP_310927225.1">
    <property type="nucleotide sequence ID" value="NZ_JAMQOQ010000001.1"/>
</dbReference>
<accession>A0ABU2FY01</accession>
<comment type="caution">
    <text evidence="2">The sequence shown here is derived from an EMBL/GenBank/DDBJ whole genome shotgun (WGS) entry which is preliminary data.</text>
</comment>
<evidence type="ECO:0000313" key="3">
    <source>
        <dbReference type="Proteomes" id="UP001254813"/>
    </source>
</evidence>
<organism evidence="2 3">
    <name type="scientific">Halogeometricum luteum</name>
    <dbReference type="NCBI Taxonomy" id="2950537"/>
    <lineage>
        <taxon>Archaea</taxon>
        <taxon>Methanobacteriati</taxon>
        <taxon>Methanobacteriota</taxon>
        <taxon>Stenosarchaea group</taxon>
        <taxon>Halobacteria</taxon>
        <taxon>Halobacteriales</taxon>
        <taxon>Haloferacaceae</taxon>
        <taxon>Halogeometricum</taxon>
    </lineage>
</organism>
<feature type="domain" description="DUF7344" evidence="1">
    <location>
        <begin position="9"/>
        <end position="86"/>
    </location>
</feature>
<evidence type="ECO:0000313" key="2">
    <source>
        <dbReference type="EMBL" id="MDS0293412.1"/>
    </source>
</evidence>